<organism evidence="2 3">
    <name type="scientific">Arenicella xantha</name>
    <dbReference type="NCBI Taxonomy" id="644221"/>
    <lineage>
        <taxon>Bacteria</taxon>
        <taxon>Pseudomonadati</taxon>
        <taxon>Pseudomonadota</taxon>
        <taxon>Gammaproteobacteria</taxon>
        <taxon>Arenicellales</taxon>
        <taxon>Arenicellaceae</taxon>
        <taxon>Arenicella</taxon>
    </lineage>
</organism>
<feature type="transmembrane region" description="Helical" evidence="1">
    <location>
        <begin position="14"/>
        <end position="42"/>
    </location>
</feature>
<keyword evidence="1" id="KW-0472">Membrane</keyword>
<dbReference type="EMBL" id="QNRT01000005">
    <property type="protein sequence ID" value="RBP48738.1"/>
    <property type="molecule type" value="Genomic_DNA"/>
</dbReference>
<dbReference type="AlphaFoldDB" id="A0A395JIY2"/>
<keyword evidence="1" id="KW-1133">Transmembrane helix</keyword>
<evidence type="ECO:0000256" key="1">
    <source>
        <dbReference type="SAM" id="Phobius"/>
    </source>
</evidence>
<protein>
    <submittedName>
        <fullName evidence="2">Uncharacterized protein</fullName>
    </submittedName>
</protein>
<comment type="caution">
    <text evidence="2">The sequence shown here is derived from an EMBL/GenBank/DDBJ whole genome shotgun (WGS) entry which is preliminary data.</text>
</comment>
<evidence type="ECO:0000313" key="2">
    <source>
        <dbReference type="EMBL" id="RBP48738.1"/>
    </source>
</evidence>
<reference evidence="2 3" key="1">
    <citation type="submission" date="2018-06" db="EMBL/GenBank/DDBJ databases">
        <title>Genomic Encyclopedia of Type Strains, Phase IV (KMG-IV): sequencing the most valuable type-strain genomes for metagenomic binning, comparative biology and taxonomic classification.</title>
        <authorList>
            <person name="Goeker M."/>
        </authorList>
    </citation>
    <scope>NUCLEOTIDE SEQUENCE [LARGE SCALE GENOMIC DNA]</scope>
    <source>
        <strain evidence="2 3">DSM 24032</strain>
    </source>
</reference>
<dbReference type="InParanoid" id="A0A395JIY2"/>
<evidence type="ECO:0000313" key="3">
    <source>
        <dbReference type="Proteomes" id="UP000253083"/>
    </source>
</evidence>
<proteinExistence type="predicted"/>
<keyword evidence="3" id="KW-1185">Reference proteome</keyword>
<sequence>MALSRRFRLAFDTWLFGLLLVICQIAYGALLVVGVVPMTAYIPTPHREKE</sequence>
<name>A0A395JIY2_9GAMM</name>
<gene>
    <name evidence="2" type="ORF">DFR28_10576</name>
</gene>
<dbReference type="Proteomes" id="UP000253083">
    <property type="component" value="Unassembled WGS sequence"/>
</dbReference>
<accession>A0A395JIY2</accession>
<keyword evidence="1" id="KW-0812">Transmembrane</keyword>